<evidence type="ECO:0000256" key="1">
    <source>
        <dbReference type="SAM" id="MobiDB-lite"/>
    </source>
</evidence>
<sequence>MAYLSLLRNTYQAIVLFFSQTFAKLQYNTTTSRKDITTDVPIPDSDPQRSIETDACQPSKPDTTCSSSTSPTPDEFSNILDIMVLNENFDFNFEPRPAPRKPFPIKLEITEEIIRWLETNYPPERPRGSRSRGSTRAVL</sequence>
<accession>A0A9W9F704</accession>
<organism evidence="2 3">
    <name type="scientific">Penicillium angulare</name>
    <dbReference type="NCBI Taxonomy" id="116970"/>
    <lineage>
        <taxon>Eukaryota</taxon>
        <taxon>Fungi</taxon>
        <taxon>Dikarya</taxon>
        <taxon>Ascomycota</taxon>
        <taxon>Pezizomycotina</taxon>
        <taxon>Eurotiomycetes</taxon>
        <taxon>Eurotiomycetidae</taxon>
        <taxon>Eurotiales</taxon>
        <taxon>Aspergillaceae</taxon>
        <taxon>Penicillium</taxon>
    </lineage>
</organism>
<feature type="compositionally biased region" description="Low complexity" evidence="1">
    <location>
        <begin position="58"/>
        <end position="73"/>
    </location>
</feature>
<dbReference type="AlphaFoldDB" id="A0A9W9F704"/>
<dbReference type="EMBL" id="JAPQKH010000006">
    <property type="protein sequence ID" value="KAJ5094778.1"/>
    <property type="molecule type" value="Genomic_DNA"/>
</dbReference>
<keyword evidence="3" id="KW-1185">Reference proteome</keyword>
<proteinExistence type="predicted"/>
<comment type="caution">
    <text evidence="2">The sequence shown here is derived from an EMBL/GenBank/DDBJ whole genome shotgun (WGS) entry which is preliminary data.</text>
</comment>
<gene>
    <name evidence="2" type="ORF">N7456_010639</name>
</gene>
<protein>
    <submittedName>
        <fullName evidence="2">Uncharacterized protein</fullName>
    </submittedName>
</protein>
<reference evidence="2" key="2">
    <citation type="journal article" date="2023" name="IMA Fungus">
        <title>Comparative genomic study of the Penicillium genus elucidates a diverse pangenome and 15 lateral gene transfer events.</title>
        <authorList>
            <person name="Petersen C."/>
            <person name="Sorensen T."/>
            <person name="Nielsen M.R."/>
            <person name="Sondergaard T.E."/>
            <person name="Sorensen J.L."/>
            <person name="Fitzpatrick D.A."/>
            <person name="Frisvad J.C."/>
            <person name="Nielsen K.L."/>
        </authorList>
    </citation>
    <scope>NUCLEOTIDE SEQUENCE</scope>
    <source>
        <strain evidence="2">IBT 30069</strain>
    </source>
</reference>
<feature type="region of interest" description="Disordered" evidence="1">
    <location>
        <begin position="35"/>
        <end position="73"/>
    </location>
</feature>
<evidence type="ECO:0000313" key="3">
    <source>
        <dbReference type="Proteomes" id="UP001149165"/>
    </source>
</evidence>
<dbReference type="Proteomes" id="UP001149165">
    <property type="component" value="Unassembled WGS sequence"/>
</dbReference>
<evidence type="ECO:0000313" key="2">
    <source>
        <dbReference type="EMBL" id="KAJ5094778.1"/>
    </source>
</evidence>
<name>A0A9W9F704_9EURO</name>
<reference evidence="2" key="1">
    <citation type="submission" date="2022-11" db="EMBL/GenBank/DDBJ databases">
        <authorList>
            <person name="Petersen C."/>
        </authorList>
    </citation>
    <scope>NUCLEOTIDE SEQUENCE</scope>
    <source>
        <strain evidence="2">IBT 30069</strain>
    </source>
</reference>